<dbReference type="RefSeq" id="WP_166007303.1">
    <property type="nucleotide sequence ID" value="NZ_CP049886.1"/>
</dbReference>
<dbReference type="HAMAP" id="MF_00101">
    <property type="entry name" value="AcpS"/>
    <property type="match status" value="1"/>
</dbReference>
<name>A0A6G8AMI0_9ENTE</name>
<comment type="function">
    <text evidence="8">Transfers the 4'-phosphopantetheine moiety from coenzyme A to a Ser of acyl-carrier-protein.</text>
</comment>
<evidence type="ECO:0000256" key="1">
    <source>
        <dbReference type="ARBA" id="ARBA00022516"/>
    </source>
</evidence>
<dbReference type="AlphaFoldDB" id="A0A6G8AMI0"/>
<feature type="domain" description="4'-phosphopantetheinyl transferase" evidence="9">
    <location>
        <begin position="4"/>
        <end position="94"/>
    </location>
</feature>
<dbReference type="InterPro" id="IPR008278">
    <property type="entry name" value="4-PPantetheinyl_Trfase_dom"/>
</dbReference>
<protein>
    <recommendedName>
        <fullName evidence="8">Holo-[acyl-carrier-protein] synthase</fullName>
        <shortName evidence="8">Holo-ACP synthase</shortName>
        <ecNumber evidence="8">2.7.8.7</ecNumber>
    </recommendedName>
    <alternativeName>
        <fullName evidence="8">4'-phosphopantetheinyl transferase AcpS</fullName>
    </alternativeName>
</protein>
<gene>
    <name evidence="8" type="primary">acpS</name>
    <name evidence="10" type="ORF">G7081_03130</name>
</gene>
<dbReference type="Pfam" id="PF01648">
    <property type="entry name" value="ACPS"/>
    <property type="match status" value="1"/>
</dbReference>
<keyword evidence="5 8" id="KW-0460">Magnesium</keyword>
<evidence type="ECO:0000256" key="8">
    <source>
        <dbReference type="HAMAP-Rule" id="MF_00101"/>
    </source>
</evidence>
<dbReference type="GO" id="GO:0006633">
    <property type="term" value="P:fatty acid biosynthetic process"/>
    <property type="evidence" value="ECO:0007669"/>
    <property type="project" value="UniProtKB-UniRule"/>
</dbReference>
<comment type="catalytic activity">
    <reaction evidence="8">
        <text>apo-[ACP] + CoA = holo-[ACP] + adenosine 3',5'-bisphosphate + H(+)</text>
        <dbReference type="Rhea" id="RHEA:12068"/>
        <dbReference type="Rhea" id="RHEA-COMP:9685"/>
        <dbReference type="Rhea" id="RHEA-COMP:9690"/>
        <dbReference type="ChEBI" id="CHEBI:15378"/>
        <dbReference type="ChEBI" id="CHEBI:29999"/>
        <dbReference type="ChEBI" id="CHEBI:57287"/>
        <dbReference type="ChEBI" id="CHEBI:58343"/>
        <dbReference type="ChEBI" id="CHEBI:64479"/>
        <dbReference type="EC" id="2.7.8.7"/>
    </reaction>
</comment>
<dbReference type="GO" id="GO:0005737">
    <property type="term" value="C:cytoplasm"/>
    <property type="evidence" value="ECO:0007669"/>
    <property type="project" value="UniProtKB-SubCell"/>
</dbReference>
<dbReference type="InterPro" id="IPR037143">
    <property type="entry name" value="4-PPantetheinyl_Trfase_dom_sf"/>
</dbReference>
<dbReference type="NCBIfam" id="TIGR00556">
    <property type="entry name" value="pantethn_trn"/>
    <property type="match status" value="1"/>
</dbReference>
<dbReference type="EMBL" id="CP049886">
    <property type="protein sequence ID" value="QIL46133.1"/>
    <property type="molecule type" value="Genomic_DNA"/>
</dbReference>
<evidence type="ECO:0000256" key="7">
    <source>
        <dbReference type="ARBA" id="ARBA00023160"/>
    </source>
</evidence>
<proteinExistence type="inferred from homology"/>
<evidence type="ECO:0000313" key="11">
    <source>
        <dbReference type="Proteomes" id="UP000500890"/>
    </source>
</evidence>
<keyword evidence="4 8" id="KW-0276">Fatty acid metabolism</keyword>
<feature type="binding site" evidence="8">
    <location>
        <position position="58"/>
    </location>
    <ligand>
        <name>Mg(2+)</name>
        <dbReference type="ChEBI" id="CHEBI:18420"/>
    </ligand>
</feature>
<dbReference type="GO" id="GO:0008897">
    <property type="term" value="F:holo-[acyl-carrier-protein] synthase activity"/>
    <property type="evidence" value="ECO:0007669"/>
    <property type="project" value="UniProtKB-UniRule"/>
</dbReference>
<evidence type="ECO:0000256" key="6">
    <source>
        <dbReference type="ARBA" id="ARBA00023098"/>
    </source>
</evidence>
<keyword evidence="8" id="KW-0963">Cytoplasm</keyword>
<evidence type="ECO:0000256" key="3">
    <source>
        <dbReference type="ARBA" id="ARBA00022723"/>
    </source>
</evidence>
<dbReference type="Proteomes" id="UP000500890">
    <property type="component" value="Chromosome"/>
</dbReference>
<organism evidence="10 11">
    <name type="scientific">Vagococcus coleopterorum</name>
    <dbReference type="NCBI Taxonomy" id="2714946"/>
    <lineage>
        <taxon>Bacteria</taxon>
        <taxon>Bacillati</taxon>
        <taxon>Bacillota</taxon>
        <taxon>Bacilli</taxon>
        <taxon>Lactobacillales</taxon>
        <taxon>Enterococcaceae</taxon>
        <taxon>Vagococcus</taxon>
    </lineage>
</organism>
<keyword evidence="3 8" id="KW-0479">Metal-binding</keyword>
<evidence type="ECO:0000313" key="10">
    <source>
        <dbReference type="EMBL" id="QIL46133.1"/>
    </source>
</evidence>
<dbReference type="InterPro" id="IPR004568">
    <property type="entry name" value="Ppantetheine-prot_Trfase_dom"/>
</dbReference>
<dbReference type="KEGG" id="vah:G7081_03130"/>
<keyword evidence="1 8" id="KW-0444">Lipid biosynthesis</keyword>
<sequence length="116" mass="12715">MIKGIGVDLVEKSRMKEIVENKPAFVKRVLTENEQMVFASLKGHRQVEFLAGRFACKEAYLKAIGTGLGPVSFQEIEILTLDSGQPIVTKPENEGKVFVSISHTVDTAIGQIVIEA</sequence>
<evidence type="ECO:0000259" key="9">
    <source>
        <dbReference type="Pfam" id="PF01648"/>
    </source>
</evidence>
<dbReference type="NCBIfam" id="TIGR00516">
    <property type="entry name" value="acpS"/>
    <property type="match status" value="1"/>
</dbReference>
<dbReference type="InterPro" id="IPR002582">
    <property type="entry name" value="ACPS"/>
</dbReference>
<dbReference type="EC" id="2.7.8.7" evidence="8"/>
<dbReference type="SUPFAM" id="SSF56214">
    <property type="entry name" value="4'-phosphopantetheinyl transferase"/>
    <property type="match status" value="1"/>
</dbReference>
<keyword evidence="7 8" id="KW-0275">Fatty acid biosynthesis</keyword>
<keyword evidence="2 8" id="KW-0808">Transferase</keyword>
<keyword evidence="6 8" id="KW-0443">Lipid metabolism</keyword>
<comment type="cofactor">
    <cofactor evidence="8">
        <name>Mg(2+)</name>
        <dbReference type="ChEBI" id="CHEBI:18420"/>
    </cofactor>
</comment>
<keyword evidence="11" id="KW-1185">Reference proteome</keyword>
<comment type="similarity">
    <text evidence="8">Belongs to the P-Pant transferase superfamily. AcpS family.</text>
</comment>
<feature type="binding site" evidence="8">
    <location>
        <position position="8"/>
    </location>
    <ligand>
        <name>Mg(2+)</name>
        <dbReference type="ChEBI" id="CHEBI:18420"/>
    </ligand>
</feature>
<evidence type="ECO:0000256" key="5">
    <source>
        <dbReference type="ARBA" id="ARBA00022842"/>
    </source>
</evidence>
<reference evidence="10 11" key="1">
    <citation type="submission" date="2020-03" db="EMBL/GenBank/DDBJ databases">
        <title>Vagococcus sp. nov., isolated from beetles.</title>
        <authorList>
            <person name="Hyun D.-W."/>
            <person name="Bae J.-W."/>
        </authorList>
    </citation>
    <scope>NUCLEOTIDE SEQUENCE [LARGE SCALE GENOMIC DNA]</scope>
    <source>
        <strain evidence="10 11">HDW17A</strain>
    </source>
</reference>
<evidence type="ECO:0000256" key="4">
    <source>
        <dbReference type="ARBA" id="ARBA00022832"/>
    </source>
</evidence>
<comment type="subcellular location">
    <subcellularLocation>
        <location evidence="8">Cytoplasm</location>
    </subcellularLocation>
</comment>
<dbReference type="Gene3D" id="3.90.470.20">
    <property type="entry name" value="4'-phosphopantetheinyl transferase domain"/>
    <property type="match status" value="1"/>
</dbReference>
<accession>A0A6G8AMI0</accession>
<evidence type="ECO:0000256" key="2">
    <source>
        <dbReference type="ARBA" id="ARBA00022679"/>
    </source>
</evidence>
<dbReference type="GO" id="GO:0000287">
    <property type="term" value="F:magnesium ion binding"/>
    <property type="evidence" value="ECO:0007669"/>
    <property type="project" value="UniProtKB-UniRule"/>
</dbReference>